<protein>
    <submittedName>
        <fullName evidence="1">Uncharacterized protein</fullName>
    </submittedName>
</protein>
<keyword evidence="2" id="KW-1185">Reference proteome</keyword>
<dbReference type="EMBL" id="JAMPLM010000002">
    <property type="protein sequence ID" value="MEP1057625.1"/>
    <property type="molecule type" value="Genomic_DNA"/>
</dbReference>
<sequence length="94" mass="10755">MSPQLLSSNTVETAPSKTDRALFAFLGISEPRQYIHRVTLINHKLDRSMKLDVVTLSDSFCDVLREVAYLRDLYKLTGYTLDPESNFELLSDPF</sequence>
<dbReference type="Proteomes" id="UP001476950">
    <property type="component" value="Unassembled WGS sequence"/>
</dbReference>
<evidence type="ECO:0000313" key="1">
    <source>
        <dbReference type="EMBL" id="MEP1057625.1"/>
    </source>
</evidence>
<accession>A0ABV0KEK0</accession>
<proteinExistence type="predicted"/>
<evidence type="ECO:0000313" key="2">
    <source>
        <dbReference type="Proteomes" id="UP001476950"/>
    </source>
</evidence>
<organism evidence="1 2">
    <name type="scientific">Stenomitos frigidus AS-A4</name>
    <dbReference type="NCBI Taxonomy" id="2933935"/>
    <lineage>
        <taxon>Bacteria</taxon>
        <taxon>Bacillati</taxon>
        <taxon>Cyanobacteriota</taxon>
        <taxon>Cyanophyceae</taxon>
        <taxon>Leptolyngbyales</taxon>
        <taxon>Leptolyngbyaceae</taxon>
        <taxon>Stenomitos</taxon>
    </lineage>
</organism>
<gene>
    <name evidence="1" type="ORF">NDI38_04185</name>
</gene>
<dbReference type="RefSeq" id="WP_190450590.1">
    <property type="nucleotide sequence ID" value="NZ_JAMPLM010000002.1"/>
</dbReference>
<name>A0ABV0KEK0_9CYAN</name>
<reference evidence="1 2" key="1">
    <citation type="submission" date="2022-04" db="EMBL/GenBank/DDBJ databases">
        <title>Positive selection, recombination, and allopatry shape intraspecific diversity of widespread and dominant cyanobacteria.</title>
        <authorList>
            <person name="Wei J."/>
            <person name="Shu W."/>
            <person name="Hu C."/>
        </authorList>
    </citation>
    <scope>NUCLEOTIDE SEQUENCE [LARGE SCALE GENOMIC DNA]</scope>
    <source>
        <strain evidence="1 2">AS-A4</strain>
    </source>
</reference>
<comment type="caution">
    <text evidence="1">The sequence shown here is derived from an EMBL/GenBank/DDBJ whole genome shotgun (WGS) entry which is preliminary data.</text>
</comment>